<evidence type="ECO:0000313" key="2">
    <source>
        <dbReference type="EMBL" id="KHN12882.1"/>
    </source>
</evidence>
<evidence type="ECO:0000313" key="4">
    <source>
        <dbReference type="Proteomes" id="UP000289340"/>
    </source>
</evidence>
<gene>
    <name evidence="3" type="ORF">D0Y65_023089</name>
    <name evidence="2" type="ORF">glysoja_029416</name>
</gene>
<keyword evidence="4" id="KW-1185">Reference proteome</keyword>
<dbReference type="EMBL" id="QZWG01000009">
    <property type="protein sequence ID" value="RZB90470.1"/>
    <property type="molecule type" value="Genomic_DNA"/>
</dbReference>
<proteinExistence type="predicted"/>
<dbReference type="EMBL" id="KN662943">
    <property type="protein sequence ID" value="KHN12882.1"/>
    <property type="molecule type" value="Genomic_DNA"/>
</dbReference>
<dbReference type="Proteomes" id="UP000053555">
    <property type="component" value="Unassembled WGS sequence"/>
</dbReference>
<sequence length="97" mass="10705">MADMMQRTLELVQADQAAKGSNYGTSNSFNQHGNGNQNFSGATINSGNDAGNRNRYHTSNHYNEHVLNNTGVFNGNGNGGHIEGGFHSSKRIYYRRR</sequence>
<reference evidence="2" key="1">
    <citation type="submission" date="2014-07" db="EMBL/GenBank/DDBJ databases">
        <title>Identification of a novel salt tolerance gene in wild soybean by whole-genome sequencing.</title>
        <authorList>
            <person name="Lam H.-M."/>
            <person name="Qi X."/>
            <person name="Li M.-W."/>
            <person name="Liu X."/>
            <person name="Xie M."/>
            <person name="Ni M."/>
            <person name="Xu X."/>
        </authorList>
    </citation>
    <scope>NUCLEOTIDE SEQUENCE [LARGE SCALE GENOMIC DNA]</scope>
    <source>
        <tissue evidence="2">Root</tissue>
    </source>
</reference>
<accession>A0A0B2PZA6</accession>
<feature type="compositionally biased region" description="Basic residues" evidence="1">
    <location>
        <begin position="88"/>
        <end position="97"/>
    </location>
</feature>
<reference evidence="3 4" key="2">
    <citation type="submission" date="2018-09" db="EMBL/GenBank/DDBJ databases">
        <title>A high-quality reference genome of wild soybean provides a powerful tool to mine soybean genomes.</title>
        <authorList>
            <person name="Xie M."/>
            <person name="Chung C.Y.L."/>
            <person name="Li M.-W."/>
            <person name="Wong F.-L."/>
            <person name="Chan T.-F."/>
            <person name="Lam H.-M."/>
        </authorList>
    </citation>
    <scope>NUCLEOTIDE SEQUENCE [LARGE SCALE GENOMIC DNA]</scope>
    <source>
        <strain evidence="4">cv. W05</strain>
        <tissue evidence="3">Hypocotyl of etiolated seedlings</tissue>
    </source>
</reference>
<dbReference type="Proteomes" id="UP000289340">
    <property type="component" value="Chromosome 9"/>
</dbReference>
<evidence type="ECO:0000256" key="1">
    <source>
        <dbReference type="SAM" id="MobiDB-lite"/>
    </source>
</evidence>
<feature type="region of interest" description="Disordered" evidence="1">
    <location>
        <begin position="17"/>
        <end position="57"/>
    </location>
</feature>
<name>A0A0B2PZA6_GLYSO</name>
<organism evidence="2">
    <name type="scientific">Glycine soja</name>
    <name type="common">Wild soybean</name>
    <dbReference type="NCBI Taxonomy" id="3848"/>
    <lineage>
        <taxon>Eukaryota</taxon>
        <taxon>Viridiplantae</taxon>
        <taxon>Streptophyta</taxon>
        <taxon>Embryophyta</taxon>
        <taxon>Tracheophyta</taxon>
        <taxon>Spermatophyta</taxon>
        <taxon>Magnoliopsida</taxon>
        <taxon>eudicotyledons</taxon>
        <taxon>Gunneridae</taxon>
        <taxon>Pentapetalae</taxon>
        <taxon>rosids</taxon>
        <taxon>fabids</taxon>
        <taxon>Fabales</taxon>
        <taxon>Fabaceae</taxon>
        <taxon>Papilionoideae</taxon>
        <taxon>50 kb inversion clade</taxon>
        <taxon>NPAAA clade</taxon>
        <taxon>indigoferoid/millettioid clade</taxon>
        <taxon>Phaseoleae</taxon>
        <taxon>Glycine</taxon>
        <taxon>Glycine subgen. Soja</taxon>
    </lineage>
</organism>
<feature type="region of interest" description="Disordered" evidence="1">
    <location>
        <begin position="72"/>
        <end position="97"/>
    </location>
</feature>
<feature type="compositionally biased region" description="Polar residues" evidence="1">
    <location>
        <begin position="22"/>
        <end position="57"/>
    </location>
</feature>
<protein>
    <submittedName>
        <fullName evidence="2">Uncharacterized protein</fullName>
    </submittedName>
</protein>
<dbReference type="AlphaFoldDB" id="A0A0B2PZA6"/>
<evidence type="ECO:0000313" key="3">
    <source>
        <dbReference type="EMBL" id="RZB90470.1"/>
    </source>
</evidence>
<feature type="compositionally biased region" description="Gly residues" evidence="1">
    <location>
        <begin position="74"/>
        <end position="83"/>
    </location>
</feature>